<reference evidence="20 21" key="2">
    <citation type="submission" date="2020-03" db="EMBL/GenBank/DDBJ databases">
        <title>Soil Listeria distribution.</title>
        <authorList>
            <person name="Liao J."/>
            <person name="Wiedmann M."/>
        </authorList>
    </citation>
    <scope>NUCLEOTIDE SEQUENCE [LARGE SCALE GENOMIC DNA]</scope>
    <source>
        <strain evidence="17 26">FSL L7-0153</strain>
        <strain evidence="16 20">FSL L7-0245</strain>
        <strain evidence="15 21">FSL L7-0360</strain>
        <strain evidence="14 25">FSL L7-0435</strain>
        <strain evidence="13 27">FSL L7-1427</strain>
        <strain evidence="12 28">FSL L7-1681</strain>
        <strain evidence="10 23">FSL L7-1816</strain>
        <strain evidence="11 22">FSL L7-1833</strain>
        <strain evidence="18 24">FSL L7-1850</strain>
    </source>
</reference>
<evidence type="ECO:0000313" key="14">
    <source>
        <dbReference type="EMBL" id="MBC2002284.1"/>
    </source>
</evidence>
<dbReference type="SUPFAM" id="SSF52794">
    <property type="entry name" value="PTS system IIB component-like"/>
    <property type="match status" value="1"/>
</dbReference>
<evidence type="ECO:0000313" key="26">
    <source>
        <dbReference type="Proteomes" id="UP000550367"/>
    </source>
</evidence>
<keyword evidence="4" id="KW-0808">Transferase</keyword>
<evidence type="ECO:0000313" key="23">
    <source>
        <dbReference type="Proteomes" id="UP000543379"/>
    </source>
</evidence>
<dbReference type="PANTHER" id="PTHR34581">
    <property type="entry name" value="PTS SYSTEM N,N'-DIACETYLCHITOBIOSE-SPECIFIC EIIB COMPONENT"/>
    <property type="match status" value="1"/>
</dbReference>
<evidence type="ECO:0000313" key="11">
    <source>
        <dbReference type="EMBL" id="MBC1331826.1"/>
    </source>
</evidence>
<dbReference type="Proteomes" id="UP000546244">
    <property type="component" value="Unassembled WGS sequence"/>
</dbReference>
<dbReference type="AlphaFoldDB" id="A0A099WDK7"/>
<keyword evidence="6" id="KW-0418">Kinase</keyword>
<evidence type="ECO:0000256" key="7">
    <source>
        <dbReference type="PROSITE-ProRule" id="PRU00423"/>
    </source>
</evidence>
<dbReference type="InterPro" id="IPR051819">
    <property type="entry name" value="PTS_sugar-specific_EIIB"/>
</dbReference>
<dbReference type="EMBL" id="JAARYY010000002">
    <property type="protein sequence ID" value="MBC2243334.1"/>
    <property type="molecule type" value="Genomic_DNA"/>
</dbReference>
<dbReference type="OrthoDB" id="9808134at2"/>
<dbReference type="Pfam" id="PF02302">
    <property type="entry name" value="PTS_IIB"/>
    <property type="match status" value="1"/>
</dbReference>
<dbReference type="EMBL" id="JNFA01000011">
    <property type="protein sequence ID" value="KGL42598.1"/>
    <property type="molecule type" value="Genomic_DNA"/>
</dbReference>
<evidence type="ECO:0000256" key="5">
    <source>
        <dbReference type="ARBA" id="ARBA00022683"/>
    </source>
</evidence>
<dbReference type="EMBL" id="JAARWW010000001">
    <property type="protein sequence ID" value="MBC2002284.1"/>
    <property type="molecule type" value="Genomic_DNA"/>
</dbReference>
<keyword evidence="3 10" id="KW-0762">Sugar transport</keyword>
<comment type="caution">
    <text evidence="9">The sequence shown here is derived from an EMBL/GenBank/DDBJ whole genome shotgun (WGS) entry which is preliminary data.</text>
</comment>
<dbReference type="Proteomes" id="UP000029844">
    <property type="component" value="Unassembled WGS sequence"/>
</dbReference>
<dbReference type="Proteomes" id="UP000546806">
    <property type="component" value="Unassembled WGS sequence"/>
</dbReference>
<evidence type="ECO:0000313" key="15">
    <source>
        <dbReference type="EMBL" id="MBC2117963.1"/>
    </source>
</evidence>
<dbReference type="EMBL" id="JAAROL010000002">
    <property type="protein sequence ID" value="MBC1331826.1"/>
    <property type="molecule type" value="Genomic_DNA"/>
</dbReference>
<dbReference type="STRING" id="1552123.EP57_03810"/>
<dbReference type="InterPro" id="IPR036095">
    <property type="entry name" value="PTS_EIIB-like_sf"/>
</dbReference>
<evidence type="ECO:0000313" key="28">
    <source>
        <dbReference type="Proteomes" id="UP000591929"/>
    </source>
</evidence>
<evidence type="ECO:0000256" key="3">
    <source>
        <dbReference type="ARBA" id="ARBA00022597"/>
    </source>
</evidence>
<dbReference type="EMBL" id="JAARMV010000001">
    <property type="protein sequence ID" value="MBC2371249.1"/>
    <property type="molecule type" value="Genomic_DNA"/>
</dbReference>
<dbReference type="RefSeq" id="WP_036084369.1">
    <property type="nucleotide sequence ID" value="NZ_CBCSHQ010000001.1"/>
</dbReference>
<evidence type="ECO:0000256" key="2">
    <source>
        <dbReference type="ARBA" id="ARBA00022553"/>
    </source>
</evidence>
<dbReference type="eggNOG" id="COG1440">
    <property type="taxonomic scope" value="Bacteria"/>
</dbReference>
<sequence length="102" mass="11114">MRRLMLMCNAGMSTSVLVRKMQKVAAEKGLDIEIWAISETDFEKNWRNAEAILLGPQVSYMQSKVSESVGQAIPVGVIAIVDYGRMDGEKVLAQGLALLGEG</sequence>
<evidence type="ECO:0000313" key="9">
    <source>
        <dbReference type="EMBL" id="KGL42598.1"/>
    </source>
</evidence>
<dbReference type="PANTHER" id="PTHR34581:SF2">
    <property type="entry name" value="PTS SYSTEM N,N'-DIACETYLCHITOBIOSE-SPECIFIC EIIB COMPONENT"/>
    <property type="match status" value="1"/>
</dbReference>
<dbReference type="EMBL" id="JAARXI010000009">
    <property type="protein sequence ID" value="MBC2117963.1"/>
    <property type="molecule type" value="Genomic_DNA"/>
</dbReference>
<dbReference type="GO" id="GO:0008982">
    <property type="term" value="F:protein-N(PI)-phosphohistidine-sugar phosphotransferase activity"/>
    <property type="evidence" value="ECO:0007669"/>
    <property type="project" value="InterPro"/>
</dbReference>
<dbReference type="EMBL" id="JAAROV010000002">
    <property type="protein sequence ID" value="MBC1316502.1"/>
    <property type="molecule type" value="Genomic_DNA"/>
</dbReference>
<evidence type="ECO:0000313" key="20">
    <source>
        <dbReference type="Proteomes" id="UP000519573"/>
    </source>
</evidence>
<keyword evidence="1" id="KW-0813">Transport</keyword>
<organism evidence="9 19">
    <name type="scientific">Listeria booriae</name>
    <dbReference type="NCBI Taxonomy" id="1552123"/>
    <lineage>
        <taxon>Bacteria</taxon>
        <taxon>Bacillati</taxon>
        <taxon>Bacillota</taxon>
        <taxon>Bacilli</taxon>
        <taxon>Bacillales</taxon>
        <taxon>Listeriaceae</taxon>
        <taxon>Listeria</taxon>
    </lineage>
</organism>
<dbReference type="EMBL" id="JAARRU010000002">
    <property type="protein sequence ID" value="MBC1565528.1"/>
    <property type="molecule type" value="Genomic_DNA"/>
</dbReference>
<evidence type="ECO:0000313" key="22">
    <source>
        <dbReference type="Proteomes" id="UP000532866"/>
    </source>
</evidence>
<dbReference type="Proteomes" id="UP000591929">
    <property type="component" value="Unassembled WGS sequence"/>
</dbReference>
<feature type="modified residue" description="Phosphocysteine; by EIIA" evidence="7">
    <location>
        <position position="8"/>
    </location>
</feature>
<dbReference type="InterPro" id="IPR003501">
    <property type="entry name" value="PTS_EIIB_2/3"/>
</dbReference>
<evidence type="ECO:0000313" key="10">
    <source>
        <dbReference type="EMBL" id="MBC1316502.1"/>
    </source>
</evidence>
<reference evidence="9 19" key="1">
    <citation type="submission" date="2014-05" db="EMBL/GenBank/DDBJ databases">
        <title>Novel Listeriaceae from food processing environments.</title>
        <authorList>
            <person name="den Bakker H.C."/>
        </authorList>
    </citation>
    <scope>NUCLEOTIDE SEQUENCE [LARGE SCALE GENOMIC DNA]</scope>
    <source>
        <strain evidence="9 19">FSL A5-0281</strain>
    </source>
</reference>
<dbReference type="Proteomes" id="UP000550367">
    <property type="component" value="Unassembled WGS sequence"/>
</dbReference>
<dbReference type="CDD" id="cd05564">
    <property type="entry name" value="PTS_IIB_chitobiose_lichenan"/>
    <property type="match status" value="1"/>
</dbReference>
<evidence type="ECO:0000256" key="6">
    <source>
        <dbReference type="ARBA" id="ARBA00022777"/>
    </source>
</evidence>
<evidence type="ECO:0000313" key="12">
    <source>
        <dbReference type="EMBL" id="MBC1371456.1"/>
    </source>
</evidence>
<evidence type="ECO:0000313" key="13">
    <source>
        <dbReference type="EMBL" id="MBC1565528.1"/>
    </source>
</evidence>
<evidence type="ECO:0000313" key="27">
    <source>
        <dbReference type="Proteomes" id="UP000586951"/>
    </source>
</evidence>
<feature type="domain" description="PTS EIIB type-3" evidence="8">
    <location>
        <begin position="1"/>
        <end position="102"/>
    </location>
</feature>
<evidence type="ECO:0000256" key="4">
    <source>
        <dbReference type="ARBA" id="ARBA00022679"/>
    </source>
</evidence>
<evidence type="ECO:0000313" key="19">
    <source>
        <dbReference type="Proteomes" id="UP000029844"/>
    </source>
</evidence>
<dbReference type="Gene3D" id="3.40.50.2300">
    <property type="match status" value="1"/>
</dbReference>
<dbReference type="InterPro" id="IPR013012">
    <property type="entry name" value="PTS_EIIB_3"/>
</dbReference>
<dbReference type="EMBL" id="JAARPL010000002">
    <property type="protein sequence ID" value="MBC1371456.1"/>
    <property type="molecule type" value="Genomic_DNA"/>
</dbReference>
<keyword evidence="19" id="KW-1185">Reference proteome</keyword>
<evidence type="ECO:0000313" key="24">
    <source>
        <dbReference type="Proteomes" id="UP000546244"/>
    </source>
</evidence>
<dbReference type="Proteomes" id="UP000529446">
    <property type="component" value="Unassembled WGS sequence"/>
</dbReference>
<evidence type="ECO:0000256" key="1">
    <source>
        <dbReference type="ARBA" id="ARBA00022448"/>
    </source>
</evidence>
<dbReference type="GO" id="GO:0016301">
    <property type="term" value="F:kinase activity"/>
    <property type="evidence" value="ECO:0007669"/>
    <property type="project" value="UniProtKB-KW"/>
</dbReference>
<evidence type="ECO:0000259" key="8">
    <source>
        <dbReference type="PROSITE" id="PS51100"/>
    </source>
</evidence>
<dbReference type="GO" id="GO:0009401">
    <property type="term" value="P:phosphoenolpyruvate-dependent sugar phosphotransferase system"/>
    <property type="evidence" value="ECO:0007669"/>
    <property type="project" value="UniProtKB-KW"/>
</dbReference>
<evidence type="ECO:0000313" key="16">
    <source>
        <dbReference type="EMBL" id="MBC2167221.1"/>
    </source>
</evidence>
<evidence type="ECO:0000313" key="17">
    <source>
        <dbReference type="EMBL" id="MBC2243334.1"/>
    </source>
</evidence>
<dbReference type="Proteomes" id="UP000519573">
    <property type="component" value="Unassembled WGS sequence"/>
</dbReference>
<dbReference type="Proteomes" id="UP000543379">
    <property type="component" value="Unassembled WGS sequence"/>
</dbReference>
<keyword evidence="2" id="KW-0597">Phosphoprotein</keyword>
<dbReference type="GeneID" id="58716548"/>
<dbReference type="EMBL" id="JAARYH010000004">
    <property type="protein sequence ID" value="MBC2167221.1"/>
    <property type="molecule type" value="Genomic_DNA"/>
</dbReference>
<keyword evidence="5" id="KW-0598">Phosphotransferase system</keyword>
<proteinExistence type="predicted"/>
<evidence type="ECO:0000313" key="25">
    <source>
        <dbReference type="Proteomes" id="UP000546806"/>
    </source>
</evidence>
<name>A0A099WDK7_9LIST</name>
<dbReference type="Proteomes" id="UP000586951">
    <property type="component" value="Unassembled WGS sequence"/>
</dbReference>
<dbReference type="Proteomes" id="UP000532866">
    <property type="component" value="Unassembled WGS sequence"/>
</dbReference>
<accession>A0A099WDK7</accession>
<dbReference type="PROSITE" id="PS51100">
    <property type="entry name" value="PTS_EIIB_TYPE_3"/>
    <property type="match status" value="1"/>
</dbReference>
<protein>
    <submittedName>
        <fullName evidence="9">PTS cellobiose transporter subunit IIB</fullName>
    </submittedName>
    <submittedName>
        <fullName evidence="10">PTS sugar transporter subunit IIB</fullName>
    </submittedName>
</protein>
<evidence type="ECO:0000313" key="21">
    <source>
        <dbReference type="Proteomes" id="UP000529446"/>
    </source>
</evidence>
<evidence type="ECO:0000313" key="18">
    <source>
        <dbReference type="EMBL" id="MBC2371249.1"/>
    </source>
</evidence>
<gene>
    <name evidence="9" type="ORF">EP57_03810</name>
    <name evidence="11" type="ORF">HB759_07735</name>
    <name evidence="10" type="ORF">HB811_06940</name>
    <name evidence="12" type="ORF">HB847_03670</name>
    <name evidence="13" type="ORF">HB907_08930</name>
    <name evidence="18" type="ORF">HBP98_04415</name>
    <name evidence="14" type="ORF">HCA78_00790</name>
    <name evidence="15" type="ORF">HCB06_15125</name>
    <name evidence="17" type="ORF">HCB25_04590</name>
    <name evidence="16" type="ORF">HCB26_11645</name>
</gene>